<protein>
    <submittedName>
        <fullName evidence="2">Prepilin-type N-terminal cleavage/methylation domain-containing protein</fullName>
    </submittedName>
    <submittedName>
        <fullName evidence="3">Prepilin-type cleavage/methylation N-terminal domain protein</fullName>
    </submittedName>
</protein>
<sequence>MKIRKKKGFTLLEIIAAVSLIVIISSVAIPMYMNIVDKQKYNTDLAVALQLEQQAKTYYIENKDTDKTKLKNYIEEIYGTMPKSKYNGDEFTVEFDTAKKVTVSAGGKTFIDKGETKEFKKKENDKKD</sequence>
<dbReference type="PROSITE" id="PS00409">
    <property type="entry name" value="PROKAR_NTER_METHYL"/>
    <property type="match status" value="1"/>
</dbReference>
<organism evidence="3 4">
    <name type="scientific">Peptoanaerobacter stomatis</name>
    <dbReference type="NCBI Taxonomy" id="796937"/>
    <lineage>
        <taxon>Bacteria</taxon>
        <taxon>Bacillati</taxon>
        <taxon>Bacillota</taxon>
        <taxon>Clostridia</taxon>
        <taxon>Peptostreptococcales</taxon>
        <taxon>Filifactoraceae</taxon>
        <taxon>Peptoanaerobacter</taxon>
    </lineage>
</organism>
<name>J6H2G8_9FIRM</name>
<evidence type="ECO:0000313" key="5">
    <source>
        <dbReference type="Proteomes" id="UP000017818"/>
    </source>
</evidence>
<dbReference type="Pfam" id="PF07963">
    <property type="entry name" value="N_methyl"/>
    <property type="match status" value="1"/>
</dbReference>
<accession>V9HS40</accession>
<dbReference type="Proteomes" id="UP000017818">
    <property type="component" value="Unassembled WGS sequence"/>
</dbReference>
<feature type="transmembrane region" description="Helical" evidence="1">
    <location>
        <begin position="12"/>
        <end position="33"/>
    </location>
</feature>
<dbReference type="HOGENOM" id="CLU_091705_7_3_9"/>
<keyword evidence="4" id="KW-1185">Reference proteome</keyword>
<reference evidence="3 4" key="2">
    <citation type="submission" date="2012-07" db="EMBL/GenBank/DDBJ databases">
        <authorList>
            <person name="Durkin A.S."/>
            <person name="McCorrison J."/>
            <person name="Torralba M."/>
            <person name="Gillis M."/>
            <person name="Methe B."/>
            <person name="Sutton G."/>
            <person name="Nelson K.E."/>
        </authorList>
    </citation>
    <scope>NUCLEOTIDE SEQUENCE [LARGE SCALE GENOMIC DNA]</scope>
    <source>
        <strain evidence="3 4">OBRC8</strain>
    </source>
</reference>
<accession>J6H2G8</accession>
<dbReference type="EMBL" id="ALNK01000040">
    <property type="protein sequence ID" value="EJU19585.1"/>
    <property type="molecule type" value="Genomic_DNA"/>
</dbReference>
<dbReference type="NCBIfam" id="TIGR02532">
    <property type="entry name" value="IV_pilin_GFxxxE"/>
    <property type="match status" value="1"/>
</dbReference>
<gene>
    <name evidence="3" type="ORF">HMPREF1143_0111</name>
    <name evidence="2" type="ORF">HMPREF9630_01149</name>
</gene>
<keyword evidence="1" id="KW-0472">Membrane</keyword>
<proteinExistence type="predicted"/>
<evidence type="ECO:0000256" key="1">
    <source>
        <dbReference type="SAM" id="Phobius"/>
    </source>
</evidence>
<dbReference type="Gene3D" id="3.30.700.10">
    <property type="entry name" value="Glycoprotein, Type 4 Pilin"/>
    <property type="match status" value="1"/>
</dbReference>
<evidence type="ECO:0000313" key="3">
    <source>
        <dbReference type="EMBL" id="EJU19585.1"/>
    </source>
</evidence>
<dbReference type="SUPFAM" id="SSF54523">
    <property type="entry name" value="Pili subunits"/>
    <property type="match status" value="1"/>
</dbReference>
<dbReference type="RefSeq" id="WP_009526521.1">
    <property type="nucleotide sequence ID" value="NZ_ALNK01000040.1"/>
</dbReference>
<dbReference type="AlphaFoldDB" id="J6H2G8"/>
<comment type="caution">
    <text evidence="3">The sequence shown here is derived from an EMBL/GenBank/DDBJ whole genome shotgun (WGS) entry which is preliminary data.</text>
</comment>
<dbReference type="InterPro" id="IPR012902">
    <property type="entry name" value="N_methyl_site"/>
</dbReference>
<dbReference type="OrthoDB" id="193442at2"/>
<dbReference type="Proteomes" id="UP000005244">
    <property type="component" value="Unassembled WGS sequence"/>
</dbReference>
<evidence type="ECO:0000313" key="4">
    <source>
        <dbReference type="Proteomes" id="UP000005244"/>
    </source>
</evidence>
<keyword evidence="1" id="KW-0812">Transmembrane</keyword>
<dbReference type="EMBL" id="AFZF02000001">
    <property type="protein sequence ID" value="EHL18154.1"/>
    <property type="molecule type" value="Genomic_DNA"/>
</dbReference>
<dbReference type="InterPro" id="IPR045584">
    <property type="entry name" value="Pilin-like"/>
</dbReference>
<reference evidence="2 5" key="1">
    <citation type="submission" date="2012-05" db="EMBL/GenBank/DDBJ databases">
        <title>The Genome Sequence of Eubacteriaceae bacterium CM2.</title>
        <authorList>
            <consortium name="The Broad Institute Genome Sequencing Platform"/>
            <person name="Earl A."/>
            <person name="Ward D."/>
            <person name="Feldgarden M."/>
            <person name="Gevers D."/>
            <person name="Sizova M."/>
            <person name="Hazen A."/>
            <person name="Epstein S."/>
            <person name="Walker B."/>
            <person name="Young S.K."/>
            <person name="Zeng Q."/>
            <person name="Gargeya S."/>
            <person name="Fitzgerald M."/>
            <person name="Haas B."/>
            <person name="Abouelleil A."/>
            <person name="Alvarado L."/>
            <person name="Arachchi H.M."/>
            <person name="Berlin A."/>
            <person name="Chapman S.B."/>
            <person name="Goldberg J."/>
            <person name="Griggs A."/>
            <person name="Gujja S."/>
            <person name="Hansen M."/>
            <person name="Howarth C."/>
            <person name="Imamovic A."/>
            <person name="Larimer J."/>
            <person name="McCowen C."/>
            <person name="Montmayeur A."/>
            <person name="Murphy C."/>
            <person name="Neiman D."/>
            <person name="Pearson M."/>
            <person name="Priest M."/>
            <person name="Roberts A."/>
            <person name="Saif S."/>
            <person name="Shea T."/>
            <person name="Sisk P."/>
            <person name="Sykes S."/>
            <person name="Wortman J."/>
            <person name="Nusbaum C."/>
            <person name="Birren B."/>
        </authorList>
    </citation>
    <scope>NUCLEOTIDE SEQUENCE [LARGE SCALE GENOMIC DNA]</scope>
    <source>
        <strain evidence="2 5">CM2</strain>
    </source>
</reference>
<evidence type="ECO:0000313" key="2">
    <source>
        <dbReference type="EMBL" id="EHL18154.1"/>
    </source>
</evidence>
<keyword evidence="1" id="KW-1133">Transmembrane helix</keyword>